<organism evidence="17 18">
    <name type="scientific">Paenibacillus rhizosphaerae</name>
    <dbReference type="NCBI Taxonomy" id="297318"/>
    <lineage>
        <taxon>Bacteria</taxon>
        <taxon>Bacillati</taxon>
        <taxon>Bacillota</taxon>
        <taxon>Bacilli</taxon>
        <taxon>Bacillales</taxon>
        <taxon>Paenibacillaceae</taxon>
        <taxon>Paenibacillus</taxon>
    </lineage>
</organism>
<dbReference type="InterPro" id="IPR036890">
    <property type="entry name" value="HATPase_C_sf"/>
</dbReference>
<dbReference type="InterPro" id="IPR003594">
    <property type="entry name" value="HATPase_dom"/>
</dbReference>
<name>A0A1R1F3M3_9BACL</name>
<evidence type="ECO:0000256" key="1">
    <source>
        <dbReference type="ARBA" id="ARBA00000085"/>
    </source>
</evidence>
<keyword evidence="8" id="KW-0547">Nucleotide-binding</keyword>
<comment type="caution">
    <text evidence="17">The sequence shown here is derived from an EMBL/GenBank/DDBJ whole genome shotgun (WGS) entry which is preliminary data.</text>
</comment>
<comment type="subcellular location">
    <subcellularLocation>
        <location evidence="2">Cell membrane</location>
        <topology evidence="2">Multi-pass membrane protein</topology>
    </subcellularLocation>
</comment>
<evidence type="ECO:0000256" key="13">
    <source>
        <dbReference type="ARBA" id="ARBA00023136"/>
    </source>
</evidence>
<evidence type="ECO:0000256" key="4">
    <source>
        <dbReference type="ARBA" id="ARBA00022475"/>
    </source>
</evidence>
<dbReference type="PROSITE" id="PS50885">
    <property type="entry name" value="HAMP"/>
    <property type="match status" value="1"/>
</dbReference>
<feature type="domain" description="Histidine kinase" evidence="15">
    <location>
        <begin position="479"/>
        <end position="582"/>
    </location>
</feature>
<evidence type="ECO:0000256" key="14">
    <source>
        <dbReference type="SAM" id="Phobius"/>
    </source>
</evidence>
<accession>A0A1R1F3M3</accession>
<dbReference type="InterPro" id="IPR050640">
    <property type="entry name" value="Bact_2-comp_sensor_kinase"/>
</dbReference>
<dbReference type="SMART" id="SM00387">
    <property type="entry name" value="HATPase_c"/>
    <property type="match status" value="1"/>
</dbReference>
<dbReference type="PANTHER" id="PTHR34220">
    <property type="entry name" value="SENSOR HISTIDINE KINASE YPDA"/>
    <property type="match status" value="1"/>
</dbReference>
<evidence type="ECO:0000259" key="16">
    <source>
        <dbReference type="PROSITE" id="PS50885"/>
    </source>
</evidence>
<evidence type="ECO:0000256" key="10">
    <source>
        <dbReference type="ARBA" id="ARBA00022840"/>
    </source>
</evidence>
<dbReference type="Pfam" id="PF06580">
    <property type="entry name" value="His_kinase"/>
    <property type="match status" value="1"/>
</dbReference>
<dbReference type="Pfam" id="PF00672">
    <property type="entry name" value="HAMP"/>
    <property type="match status" value="1"/>
</dbReference>
<evidence type="ECO:0000313" key="17">
    <source>
        <dbReference type="EMBL" id="OMF58718.1"/>
    </source>
</evidence>
<dbReference type="STRING" id="297318.BK138_09505"/>
<evidence type="ECO:0000256" key="12">
    <source>
        <dbReference type="ARBA" id="ARBA00023012"/>
    </source>
</evidence>
<evidence type="ECO:0000259" key="15">
    <source>
        <dbReference type="PROSITE" id="PS50109"/>
    </source>
</evidence>
<evidence type="ECO:0000256" key="9">
    <source>
        <dbReference type="ARBA" id="ARBA00022777"/>
    </source>
</evidence>
<feature type="transmembrane region" description="Helical" evidence="14">
    <location>
        <begin position="294"/>
        <end position="313"/>
    </location>
</feature>
<evidence type="ECO:0000256" key="7">
    <source>
        <dbReference type="ARBA" id="ARBA00022692"/>
    </source>
</evidence>
<feature type="domain" description="HAMP" evidence="16">
    <location>
        <begin position="315"/>
        <end position="367"/>
    </location>
</feature>
<dbReference type="Proteomes" id="UP000187172">
    <property type="component" value="Unassembled WGS sequence"/>
</dbReference>
<dbReference type="SUPFAM" id="SSF158472">
    <property type="entry name" value="HAMP domain-like"/>
    <property type="match status" value="1"/>
</dbReference>
<dbReference type="EC" id="2.7.13.3" evidence="3"/>
<dbReference type="RefSeq" id="WP_076168723.1">
    <property type="nucleotide sequence ID" value="NZ_MRTP01000001.1"/>
</dbReference>
<dbReference type="PROSITE" id="PS50109">
    <property type="entry name" value="HIS_KIN"/>
    <property type="match status" value="1"/>
</dbReference>
<proteinExistence type="predicted"/>
<gene>
    <name evidence="17" type="ORF">BK138_09505</name>
</gene>
<keyword evidence="6" id="KW-0808">Transferase</keyword>
<feature type="transmembrane region" description="Helical" evidence="14">
    <location>
        <begin position="12"/>
        <end position="35"/>
    </location>
</feature>
<dbReference type="EMBL" id="MRTP01000001">
    <property type="protein sequence ID" value="OMF58718.1"/>
    <property type="molecule type" value="Genomic_DNA"/>
</dbReference>
<keyword evidence="13 14" id="KW-0472">Membrane</keyword>
<keyword evidence="9 17" id="KW-0418">Kinase</keyword>
<dbReference type="Gene3D" id="3.30.565.10">
    <property type="entry name" value="Histidine kinase-like ATPase, C-terminal domain"/>
    <property type="match status" value="1"/>
</dbReference>
<dbReference type="SUPFAM" id="SSF55874">
    <property type="entry name" value="ATPase domain of HSP90 chaperone/DNA topoisomerase II/histidine kinase"/>
    <property type="match status" value="1"/>
</dbReference>
<keyword evidence="11 14" id="KW-1133">Transmembrane helix</keyword>
<sequence>MLRWKQLTQSLFFKFSASFILVGLVPLSLLSYYAVQSFTSHVERYTTNNLRQMVLYMSYNVNSALTKYDDISKLMYTGRYDGYVEGSDENQTRKVNELEQINSVPIESFLKTILYSDPFIRNVYFVRSSDMKLYYQLRTNSVLIPEALPLQDWLSVMKERPRNIAYFAAHDETYLARSDKQVVTIGRNLIDISLPLEKEPHVVGTLFFDVSTDMFNQFFSEMKLNGKDELYVLDGQGRVYFGHRNNTGKTVTVSDPSDGQMLALSEPITALQGRIVTRLSKEELYRQLATTRTAVYIAIVICAVVLIVMGVWFSRRLAAPIRQVIQKMVTVESGNLDTHVEVRSQDEIGRLGHGFNRMVERLQAFIDEAYVAEIKQKQTELNALKSQIRPHYLYNTLEVIRMNAVHSDVPEVGDMILSLSNQLKYVIDYGEEWVPLQQELDHLRDYFYIIEVRFENRYELRTHIADDLRLSWCVPKLSLQPLVENAVQHGLRPQGKGTVGISIRKQEDRLAIVIVDDGVGMEKEEVERITARLAEEGAPSGHVGMKNVQERIRSLCGPEFGLSVTSRPHIGTSVTIELPIKEVHDDDSGSARGR</sequence>
<dbReference type="GO" id="GO:0005524">
    <property type="term" value="F:ATP binding"/>
    <property type="evidence" value="ECO:0007669"/>
    <property type="project" value="UniProtKB-KW"/>
</dbReference>
<dbReference type="Gene3D" id="6.10.340.10">
    <property type="match status" value="1"/>
</dbReference>
<dbReference type="InterPro" id="IPR010559">
    <property type="entry name" value="Sig_transdc_His_kin_internal"/>
</dbReference>
<comment type="catalytic activity">
    <reaction evidence="1">
        <text>ATP + protein L-histidine = ADP + protein N-phospho-L-histidine.</text>
        <dbReference type="EC" id="2.7.13.3"/>
    </reaction>
</comment>
<dbReference type="Pfam" id="PF02518">
    <property type="entry name" value="HATPase_c"/>
    <property type="match status" value="1"/>
</dbReference>
<keyword evidence="10" id="KW-0067">ATP-binding</keyword>
<evidence type="ECO:0000256" key="5">
    <source>
        <dbReference type="ARBA" id="ARBA00022553"/>
    </source>
</evidence>
<keyword evidence="7 14" id="KW-0812">Transmembrane</keyword>
<dbReference type="PANTHER" id="PTHR34220:SF11">
    <property type="entry name" value="SENSOR PROTEIN KINASE HPTS"/>
    <property type="match status" value="1"/>
</dbReference>
<keyword evidence="5" id="KW-0597">Phosphoprotein</keyword>
<keyword evidence="4" id="KW-1003">Cell membrane</keyword>
<keyword evidence="18" id="KW-1185">Reference proteome</keyword>
<evidence type="ECO:0000256" key="2">
    <source>
        <dbReference type="ARBA" id="ARBA00004651"/>
    </source>
</evidence>
<dbReference type="GO" id="GO:0000155">
    <property type="term" value="F:phosphorelay sensor kinase activity"/>
    <property type="evidence" value="ECO:0007669"/>
    <property type="project" value="InterPro"/>
</dbReference>
<reference evidence="17 18" key="1">
    <citation type="submission" date="2016-11" db="EMBL/GenBank/DDBJ databases">
        <title>Paenibacillus species isolates.</title>
        <authorList>
            <person name="Beno S.M."/>
        </authorList>
    </citation>
    <scope>NUCLEOTIDE SEQUENCE [LARGE SCALE GENOMIC DNA]</scope>
    <source>
        <strain evidence="17 18">FSL R5-0378</strain>
    </source>
</reference>
<dbReference type="InterPro" id="IPR003660">
    <property type="entry name" value="HAMP_dom"/>
</dbReference>
<evidence type="ECO:0000256" key="3">
    <source>
        <dbReference type="ARBA" id="ARBA00012438"/>
    </source>
</evidence>
<evidence type="ECO:0000256" key="8">
    <source>
        <dbReference type="ARBA" id="ARBA00022741"/>
    </source>
</evidence>
<dbReference type="AlphaFoldDB" id="A0A1R1F3M3"/>
<dbReference type="SMART" id="SM00304">
    <property type="entry name" value="HAMP"/>
    <property type="match status" value="1"/>
</dbReference>
<dbReference type="InterPro" id="IPR005467">
    <property type="entry name" value="His_kinase_dom"/>
</dbReference>
<dbReference type="GO" id="GO:0005886">
    <property type="term" value="C:plasma membrane"/>
    <property type="evidence" value="ECO:0007669"/>
    <property type="project" value="UniProtKB-SubCell"/>
</dbReference>
<evidence type="ECO:0000256" key="11">
    <source>
        <dbReference type="ARBA" id="ARBA00022989"/>
    </source>
</evidence>
<protein>
    <recommendedName>
        <fullName evidence="3">histidine kinase</fullName>
        <ecNumber evidence="3">2.7.13.3</ecNumber>
    </recommendedName>
</protein>
<dbReference type="CDD" id="cd06225">
    <property type="entry name" value="HAMP"/>
    <property type="match status" value="1"/>
</dbReference>
<evidence type="ECO:0000313" key="18">
    <source>
        <dbReference type="Proteomes" id="UP000187172"/>
    </source>
</evidence>
<keyword evidence="12" id="KW-0902">Two-component regulatory system</keyword>
<evidence type="ECO:0000256" key="6">
    <source>
        <dbReference type="ARBA" id="ARBA00022679"/>
    </source>
</evidence>